<dbReference type="EMBL" id="CAFABA010000212">
    <property type="protein sequence ID" value="CAB4836663.1"/>
    <property type="molecule type" value="Genomic_DNA"/>
</dbReference>
<dbReference type="AlphaFoldDB" id="A0A6J7HBF9"/>
<comment type="cofactor">
    <cofactor evidence="1">
        <name>FAD</name>
        <dbReference type="ChEBI" id="CHEBI:57692"/>
    </cofactor>
</comment>
<gene>
    <name evidence="6" type="ORF">UFOPK2754_03421</name>
    <name evidence="7" type="ORF">UFOPK3139_03107</name>
    <name evidence="8" type="ORF">UFOPK3543_01942</name>
    <name evidence="9" type="ORF">UFOPK3967_01621</name>
</gene>
<dbReference type="InterPro" id="IPR050315">
    <property type="entry name" value="FAD-oxidoreductase_2"/>
</dbReference>
<sequence length="475" mass="49550">MGDRPQNPSLNVDVDVLVVGSGAAGLAAAHEAAAAGARVLVAECEGRTGGSSRLSGCWIQAAGTSVQRAAGWDDTPDAMLQDYLAINRWRVEPGLARTYCEYAPEVVEWLVALGLPFGPIVRAGAERVPRGHRAIGEGEALIDLLERACRAQGVEFAFGNRVEDLLVDAGAVVGVRARGEELRAGAVVLATGGFARNRALLDEYVDAPWIGPSDADTNTLAGPGSRGDAMVMGERVRAAVAGRGRALWVPQALTPPAVMLVRPDGRRFVDESADFTTAALVAADWGGIQYAIFDETVRRSPRFAAIEKTSAGFLFRDDDPDLDVGPLDAWVAAGDLVRAPSLAEVARGLAIDPAHLEASVARYNEACAAGHDDRFEKPSSSLLPISSPPFYGVRVRPTVLIATFCGLRIDSHAQVLDADEQPIAGLYAAGEAAGGVVGDVYAGHGNSITSGLVFGRIAGSGAASRVSRGAPARAQ</sequence>
<organism evidence="8">
    <name type="scientific">freshwater metagenome</name>
    <dbReference type="NCBI Taxonomy" id="449393"/>
    <lineage>
        <taxon>unclassified sequences</taxon>
        <taxon>metagenomes</taxon>
        <taxon>ecological metagenomes</taxon>
    </lineage>
</organism>
<accession>A0A6J7HBF9</accession>
<evidence type="ECO:0000256" key="1">
    <source>
        <dbReference type="ARBA" id="ARBA00001974"/>
    </source>
</evidence>
<evidence type="ECO:0000256" key="2">
    <source>
        <dbReference type="ARBA" id="ARBA00022630"/>
    </source>
</evidence>
<dbReference type="Gene3D" id="3.50.50.60">
    <property type="entry name" value="FAD/NAD(P)-binding domain"/>
    <property type="match status" value="1"/>
</dbReference>
<dbReference type="PANTHER" id="PTHR43400:SF10">
    <property type="entry name" value="3-OXOSTEROID 1-DEHYDROGENASE"/>
    <property type="match status" value="1"/>
</dbReference>
<proteinExistence type="predicted"/>
<dbReference type="PRINTS" id="PR00368">
    <property type="entry name" value="FADPNR"/>
</dbReference>
<keyword evidence="3" id="KW-0274">FAD</keyword>
<evidence type="ECO:0000256" key="4">
    <source>
        <dbReference type="ARBA" id="ARBA00023002"/>
    </source>
</evidence>
<dbReference type="SUPFAM" id="SSF56425">
    <property type="entry name" value="Succinate dehydrogenase/fumarate reductase flavoprotein, catalytic domain"/>
    <property type="match status" value="1"/>
</dbReference>
<reference evidence="8" key="1">
    <citation type="submission" date="2020-05" db="EMBL/GenBank/DDBJ databases">
        <authorList>
            <person name="Chiriac C."/>
            <person name="Salcher M."/>
            <person name="Ghai R."/>
            <person name="Kavagutti S V."/>
        </authorList>
    </citation>
    <scope>NUCLEOTIDE SEQUENCE</scope>
</reference>
<dbReference type="EMBL" id="CAEZYR010000241">
    <property type="protein sequence ID" value="CAB4776795.1"/>
    <property type="molecule type" value="Genomic_DNA"/>
</dbReference>
<feature type="domain" description="FAD-dependent oxidoreductase 2 FAD-binding" evidence="5">
    <location>
        <begin position="15"/>
        <end position="448"/>
    </location>
</feature>
<dbReference type="GO" id="GO:0008202">
    <property type="term" value="P:steroid metabolic process"/>
    <property type="evidence" value="ECO:0007669"/>
    <property type="project" value="UniProtKB-ARBA"/>
</dbReference>
<evidence type="ECO:0000313" key="7">
    <source>
        <dbReference type="EMBL" id="CAB4836663.1"/>
    </source>
</evidence>
<dbReference type="Pfam" id="PF00890">
    <property type="entry name" value="FAD_binding_2"/>
    <property type="match status" value="1"/>
</dbReference>
<dbReference type="SUPFAM" id="SSF51905">
    <property type="entry name" value="FAD/NAD(P)-binding domain"/>
    <property type="match status" value="1"/>
</dbReference>
<name>A0A6J7HBF9_9ZZZZ</name>
<evidence type="ECO:0000313" key="9">
    <source>
        <dbReference type="EMBL" id="CAB5000891.1"/>
    </source>
</evidence>
<evidence type="ECO:0000259" key="5">
    <source>
        <dbReference type="Pfam" id="PF00890"/>
    </source>
</evidence>
<dbReference type="InterPro" id="IPR036188">
    <property type="entry name" value="FAD/NAD-bd_sf"/>
</dbReference>
<evidence type="ECO:0000313" key="6">
    <source>
        <dbReference type="EMBL" id="CAB4776795.1"/>
    </source>
</evidence>
<dbReference type="EMBL" id="CAFBMH010000079">
    <property type="protein sequence ID" value="CAB4918281.1"/>
    <property type="molecule type" value="Genomic_DNA"/>
</dbReference>
<evidence type="ECO:0000256" key="3">
    <source>
        <dbReference type="ARBA" id="ARBA00022827"/>
    </source>
</evidence>
<protein>
    <submittedName>
        <fullName evidence="8">Unannotated protein</fullName>
    </submittedName>
</protein>
<dbReference type="Gene3D" id="3.90.700.10">
    <property type="entry name" value="Succinate dehydrogenase/fumarate reductase flavoprotein, catalytic domain"/>
    <property type="match status" value="1"/>
</dbReference>
<dbReference type="InterPro" id="IPR027477">
    <property type="entry name" value="Succ_DH/fumarate_Rdtase_cat_sf"/>
</dbReference>
<dbReference type="PANTHER" id="PTHR43400">
    <property type="entry name" value="FUMARATE REDUCTASE"/>
    <property type="match status" value="1"/>
</dbReference>
<keyword evidence="2" id="KW-0285">Flavoprotein</keyword>
<dbReference type="PRINTS" id="PR00411">
    <property type="entry name" value="PNDRDTASEI"/>
</dbReference>
<dbReference type="GO" id="GO:0016491">
    <property type="term" value="F:oxidoreductase activity"/>
    <property type="evidence" value="ECO:0007669"/>
    <property type="project" value="UniProtKB-KW"/>
</dbReference>
<keyword evidence="4" id="KW-0560">Oxidoreductase</keyword>
<dbReference type="EMBL" id="CAFBOS010000097">
    <property type="protein sequence ID" value="CAB5000891.1"/>
    <property type="molecule type" value="Genomic_DNA"/>
</dbReference>
<evidence type="ECO:0000313" key="8">
    <source>
        <dbReference type="EMBL" id="CAB4918281.1"/>
    </source>
</evidence>
<dbReference type="InterPro" id="IPR003953">
    <property type="entry name" value="FAD-dep_OxRdtase_2_FAD-bd"/>
</dbReference>